<proteinExistence type="predicted"/>
<organism evidence="1 2">
    <name type="scientific">Nocardia rhizosphaerihabitans</name>
    <dbReference type="NCBI Taxonomy" id="1691570"/>
    <lineage>
        <taxon>Bacteria</taxon>
        <taxon>Bacillati</taxon>
        <taxon>Actinomycetota</taxon>
        <taxon>Actinomycetes</taxon>
        <taxon>Mycobacteriales</taxon>
        <taxon>Nocardiaceae</taxon>
        <taxon>Nocardia</taxon>
    </lineage>
</organism>
<reference evidence="2" key="1">
    <citation type="journal article" date="2019" name="Int. J. Syst. Evol. Microbiol.">
        <title>The Global Catalogue of Microorganisms (GCM) 10K type strain sequencing project: providing services to taxonomists for standard genome sequencing and annotation.</title>
        <authorList>
            <consortium name="The Broad Institute Genomics Platform"/>
            <consortium name="The Broad Institute Genome Sequencing Center for Infectious Disease"/>
            <person name="Wu L."/>
            <person name="Ma J."/>
        </authorList>
    </citation>
    <scope>NUCLEOTIDE SEQUENCE [LARGE SCALE GENOMIC DNA]</scope>
    <source>
        <strain evidence="2">CGMCC 4.7329</strain>
    </source>
</reference>
<comment type="caution">
    <text evidence="1">The sequence shown here is derived from an EMBL/GenBank/DDBJ whole genome shotgun (WGS) entry which is preliminary data.</text>
</comment>
<name>A0ABQ2KW78_9NOCA</name>
<protein>
    <submittedName>
        <fullName evidence="1">Uncharacterized protein</fullName>
    </submittedName>
</protein>
<sequence length="59" mass="6276">MNLHRTIAPGGYGANTPGVAMPYLTGPSGSVYPELDRTKASPSRIGLATLDRGYRQENV</sequence>
<keyword evidence="2" id="KW-1185">Reference proteome</keyword>
<accession>A0ABQ2KW78</accession>
<evidence type="ECO:0000313" key="1">
    <source>
        <dbReference type="EMBL" id="GGN95236.1"/>
    </source>
</evidence>
<gene>
    <name evidence="1" type="ORF">GCM10011610_58980</name>
</gene>
<dbReference type="Proteomes" id="UP000658127">
    <property type="component" value="Unassembled WGS sequence"/>
</dbReference>
<dbReference type="EMBL" id="BMNE01000009">
    <property type="protein sequence ID" value="GGN95236.1"/>
    <property type="molecule type" value="Genomic_DNA"/>
</dbReference>
<evidence type="ECO:0000313" key="2">
    <source>
        <dbReference type="Proteomes" id="UP000658127"/>
    </source>
</evidence>